<keyword evidence="2" id="KW-1185">Reference proteome</keyword>
<gene>
    <name evidence="1" type="ORF">NK662_08035</name>
</gene>
<organism evidence="1 2">
    <name type="scientific">Ectobacillus ponti</name>
    <dbReference type="NCBI Taxonomy" id="2961894"/>
    <lineage>
        <taxon>Bacteria</taxon>
        <taxon>Bacillati</taxon>
        <taxon>Bacillota</taxon>
        <taxon>Bacilli</taxon>
        <taxon>Bacillales</taxon>
        <taxon>Bacillaceae</taxon>
        <taxon>Ectobacillus</taxon>
    </lineage>
</organism>
<dbReference type="RefSeq" id="WP_254758401.1">
    <property type="nucleotide sequence ID" value="NZ_JANCLT010000003.1"/>
</dbReference>
<dbReference type="AlphaFoldDB" id="A0AA41X4C6"/>
<reference evidence="1" key="1">
    <citation type="submission" date="2022-07" db="EMBL/GenBank/DDBJ databases">
        <authorList>
            <person name="Li W.-J."/>
            <person name="Deng Q.-Q."/>
        </authorList>
    </citation>
    <scope>NUCLEOTIDE SEQUENCE</scope>
    <source>
        <strain evidence="1">SYSU M60031</strain>
    </source>
</reference>
<evidence type="ECO:0000313" key="2">
    <source>
        <dbReference type="Proteomes" id="UP001156102"/>
    </source>
</evidence>
<name>A0AA41X4C6_9BACI</name>
<accession>A0AA41X4C6</accession>
<evidence type="ECO:0000313" key="1">
    <source>
        <dbReference type="EMBL" id="MCP8968492.1"/>
    </source>
</evidence>
<protein>
    <submittedName>
        <fullName evidence="1">Uncharacterized protein</fullName>
    </submittedName>
</protein>
<comment type="caution">
    <text evidence="1">The sequence shown here is derived from an EMBL/GenBank/DDBJ whole genome shotgun (WGS) entry which is preliminary data.</text>
</comment>
<proteinExistence type="predicted"/>
<dbReference type="EMBL" id="JANCLT010000003">
    <property type="protein sequence ID" value="MCP8968492.1"/>
    <property type="molecule type" value="Genomic_DNA"/>
</dbReference>
<dbReference type="Proteomes" id="UP001156102">
    <property type="component" value="Unassembled WGS sequence"/>
</dbReference>
<sequence length="621" mass="67680">MRNERGSTLILVLLISTVFLVLGLAIFSAVIGGTKRTESRRTEAAAAQSSVEDMNAVTADFQAGIDSIAKSGSLQDMLKTSSYEGKLQALLQDLQSRYTSSGQTTGKTLQIHDKTGTLLEDDSDYKSRYFTRYYEFVLVYVSNPDAAHPTITKTVRRNMYISPTPSFLQYTVGSEHTLQLNGASSITGNVYGDDISVANAARYVDTAALNGADSAPYKTVNTLYPQVRGDIIVNSQLSVYKDSISKQGIAVNTFTKHQLAFQSPSAFLASFYTPDKQEEELPNIYKAYNRFVPVELAATFADKLNELELDGRHLQLTKADISSRSTVVNSMFSLLGGPVTEAGVAGFNAAGHSLYLIEKDQNPADVQLDFSAPQYAGKNVVLLTDVAGNATARPTFILNRDLKLASHQWLVVDGNLEIYNDHLPLAVSGNILVMGDILIHGDAFDFGHEQDKMQFDSTIYTTGKASIFSTDITGLDGKQLVLLSQGDLLLTRINEFDAADNSITPMDAYLYTDGRAELYGVASLLSIHGGLFAKQELVMNAIRQNAVQKPAASFSANTPYVPLTLASREVQQTQSSRLQVTYDRSVVLDQLDALPRVNTLQVIIDDSVVENGDTTKKDDAP</sequence>